<evidence type="ECO:0000313" key="2">
    <source>
        <dbReference type="Proteomes" id="UP000199039"/>
    </source>
</evidence>
<protein>
    <recommendedName>
        <fullName evidence="3">SseB protein N-terminal domain-containing protein</fullName>
    </recommendedName>
</protein>
<dbReference type="EMBL" id="FMYH01000001">
    <property type="protein sequence ID" value="SDB94425.1"/>
    <property type="molecule type" value="Genomic_DNA"/>
</dbReference>
<name>A0A1G6HKI7_9MICO</name>
<proteinExistence type="predicted"/>
<organism evidence="1 2">
    <name type="scientific">Sanguibacter gelidistatuariae</name>
    <dbReference type="NCBI Taxonomy" id="1814289"/>
    <lineage>
        <taxon>Bacteria</taxon>
        <taxon>Bacillati</taxon>
        <taxon>Actinomycetota</taxon>
        <taxon>Actinomycetes</taxon>
        <taxon>Micrococcales</taxon>
        <taxon>Sanguibacteraceae</taxon>
        <taxon>Sanguibacter</taxon>
    </lineage>
</organism>
<dbReference type="RefSeq" id="WP_093181332.1">
    <property type="nucleotide sequence ID" value="NZ_FMYH01000001.1"/>
</dbReference>
<accession>A0A1G6HKI7</accession>
<dbReference type="OrthoDB" id="3635752at2"/>
<reference evidence="1 2" key="1">
    <citation type="submission" date="2016-09" db="EMBL/GenBank/DDBJ databases">
        <authorList>
            <person name="Capua I."/>
            <person name="De Benedictis P."/>
            <person name="Joannis T."/>
            <person name="Lombin L.H."/>
            <person name="Cattoli G."/>
        </authorList>
    </citation>
    <scope>NUCLEOTIDE SEQUENCE [LARGE SCALE GENOMIC DNA]</scope>
    <source>
        <strain evidence="1 2">ISLP-3</strain>
    </source>
</reference>
<evidence type="ECO:0008006" key="3">
    <source>
        <dbReference type="Google" id="ProtNLM"/>
    </source>
</evidence>
<sequence length="293" mass="31470">MTETNVSDPAVIDELARAAVQVREDASPEESQIQWGALWRVVLDLDRWFFVRDDSEVLRPGMVTFNGKSAVPVFTDIKRAIAFADGGRGGANKVFASPPAQMLTAAGQLTTAGVDLLVFNIEDAPFGAPPEVVQTLASDLARLNAQNAAQRSNMSLDPAEETILDRLAVIARDKPTENAAQSAMWREVFALDNWFFIPRGGAEQFNPYAITMDLGPAILAFSTPARAAHFAQSQNLENADQVLGMPAHAAAAALANFTAAGVKLVHFDPQNGAFTTRLEDLKAMLGYVTGEPA</sequence>
<keyword evidence="2" id="KW-1185">Reference proteome</keyword>
<dbReference type="AlphaFoldDB" id="A0A1G6HKI7"/>
<gene>
    <name evidence="1" type="ORF">SAMN05216410_1094</name>
</gene>
<evidence type="ECO:0000313" key="1">
    <source>
        <dbReference type="EMBL" id="SDB94425.1"/>
    </source>
</evidence>
<dbReference type="STRING" id="1814289.SAMN05216410_1094"/>
<dbReference type="Proteomes" id="UP000199039">
    <property type="component" value="Unassembled WGS sequence"/>
</dbReference>